<dbReference type="PANTHER" id="PTHR33657:SF6">
    <property type="entry name" value="SECRETED PROTEIN"/>
    <property type="match status" value="1"/>
</dbReference>
<dbReference type="InterPro" id="IPR008701">
    <property type="entry name" value="NPP1"/>
</dbReference>
<keyword evidence="3" id="KW-1185">Reference proteome</keyword>
<evidence type="ECO:0000313" key="3">
    <source>
        <dbReference type="Proteomes" id="UP000070501"/>
    </source>
</evidence>
<sequence length="273" mass="29713">MSLAAAGLAILLGSATTFASPVAIPETPMNLYRSIMMDKRDPPRALGASATDDELKFQPSLDFDTDGCYNTPAIDSAGNVAEGLDHNYTGGSSGCRDESDLDNNQVYVRTRCNNGWCAHVYDYYFEKDVAVQHVIDAGGHRHDWEHIIVFTQGGSARIVAASKHGDYDTKNADDSKVRWDGTHPKIVYHKDGGTTHCFRFAGSGDDRIENHKGVWFRGALINWDGLERAGVRQKLVDHDFGSASLAIKDASIKKQIDYARNGGAPGFDSGVDA</sequence>
<accession>A0A136JHS3</accession>
<dbReference type="PIRSF" id="PIRSF029958">
    <property type="entry name" value="Necrosis-inducing_protein"/>
    <property type="match status" value="1"/>
</dbReference>
<protein>
    <submittedName>
        <fullName evidence="2">Necrosis inducing protein-domain-containing protein</fullName>
    </submittedName>
</protein>
<dbReference type="AlphaFoldDB" id="A0A136JHS3"/>
<dbReference type="STRING" id="196109.A0A136JHS3"/>
<name>A0A136JHS3_9PEZI</name>
<dbReference type="Pfam" id="PF05630">
    <property type="entry name" value="NPP1"/>
    <property type="match status" value="1"/>
</dbReference>
<keyword evidence="1" id="KW-0732">Signal</keyword>
<dbReference type="OrthoDB" id="89086at2759"/>
<feature type="signal peptide" evidence="1">
    <location>
        <begin position="1"/>
        <end position="19"/>
    </location>
</feature>
<gene>
    <name evidence="2" type="ORF">Micbo1qcDRAFT_181624</name>
</gene>
<organism evidence="2 3">
    <name type="scientific">Microdochium bolleyi</name>
    <dbReference type="NCBI Taxonomy" id="196109"/>
    <lineage>
        <taxon>Eukaryota</taxon>
        <taxon>Fungi</taxon>
        <taxon>Dikarya</taxon>
        <taxon>Ascomycota</taxon>
        <taxon>Pezizomycotina</taxon>
        <taxon>Sordariomycetes</taxon>
        <taxon>Xylariomycetidae</taxon>
        <taxon>Xylariales</taxon>
        <taxon>Microdochiaceae</taxon>
        <taxon>Microdochium</taxon>
    </lineage>
</organism>
<proteinExistence type="predicted"/>
<evidence type="ECO:0000256" key="1">
    <source>
        <dbReference type="SAM" id="SignalP"/>
    </source>
</evidence>
<dbReference type="Proteomes" id="UP000070501">
    <property type="component" value="Unassembled WGS sequence"/>
</dbReference>
<feature type="chain" id="PRO_5007293850" evidence="1">
    <location>
        <begin position="20"/>
        <end position="273"/>
    </location>
</feature>
<dbReference type="InParanoid" id="A0A136JHS3"/>
<reference evidence="3" key="1">
    <citation type="submission" date="2016-02" db="EMBL/GenBank/DDBJ databases">
        <title>Draft genome sequence of Microdochium bolleyi, a fungal endophyte of beachgrass.</title>
        <authorList>
            <consortium name="DOE Joint Genome Institute"/>
            <person name="David A.S."/>
            <person name="May G."/>
            <person name="Haridas S."/>
            <person name="Lim J."/>
            <person name="Wang M."/>
            <person name="Labutti K."/>
            <person name="Lipzen A."/>
            <person name="Barry K."/>
            <person name="Grigoriev I.V."/>
        </authorList>
    </citation>
    <scope>NUCLEOTIDE SEQUENCE [LARGE SCALE GENOMIC DNA]</scope>
    <source>
        <strain evidence="3">J235TASD1</strain>
    </source>
</reference>
<dbReference type="PANTHER" id="PTHR33657">
    <property type="entry name" value="DOMAIN PROTEIN, PUTATIVE (AFU_ORTHOLOGUE AFUA_5G00600)-RELATED"/>
    <property type="match status" value="1"/>
</dbReference>
<dbReference type="EMBL" id="KQ964245">
    <property type="protein sequence ID" value="KXJ96688.1"/>
    <property type="molecule type" value="Genomic_DNA"/>
</dbReference>
<evidence type="ECO:0000313" key="2">
    <source>
        <dbReference type="EMBL" id="KXJ96688.1"/>
    </source>
</evidence>